<dbReference type="Gene3D" id="1.10.600.10">
    <property type="entry name" value="Farnesyl Diphosphate Synthase"/>
    <property type="match status" value="1"/>
</dbReference>
<dbReference type="OrthoDB" id="2998174at2759"/>
<dbReference type="SFLD" id="SFLDG01021">
    <property type="entry name" value="Trichodiene_Synthase_Like"/>
    <property type="match status" value="1"/>
</dbReference>
<keyword evidence="2" id="KW-0456">Lyase</keyword>
<evidence type="ECO:0000313" key="4">
    <source>
        <dbReference type="Proteomes" id="UP000308730"/>
    </source>
</evidence>
<evidence type="ECO:0000256" key="2">
    <source>
        <dbReference type="ARBA" id="ARBA00023239"/>
    </source>
</evidence>
<dbReference type="EMBL" id="SGPM01000035">
    <property type="protein sequence ID" value="THH31856.1"/>
    <property type="molecule type" value="Genomic_DNA"/>
</dbReference>
<evidence type="ECO:0008006" key="5">
    <source>
        <dbReference type="Google" id="ProtNLM"/>
    </source>
</evidence>
<evidence type="ECO:0000256" key="1">
    <source>
        <dbReference type="ARBA" id="ARBA00007946"/>
    </source>
</evidence>
<keyword evidence="4" id="KW-1185">Reference proteome</keyword>
<dbReference type="SFLD" id="SFLDS00005">
    <property type="entry name" value="Isoprenoid_Synthase_Type_I"/>
    <property type="match status" value="1"/>
</dbReference>
<dbReference type="Pfam" id="PF06330">
    <property type="entry name" value="TRI5"/>
    <property type="match status" value="1"/>
</dbReference>
<dbReference type="InterPro" id="IPR008949">
    <property type="entry name" value="Isoprenoid_synthase_dom_sf"/>
</dbReference>
<name>A0A4S4MZ99_9APHY</name>
<gene>
    <name evidence="3" type="ORF">EUX98_g2330</name>
</gene>
<accession>A0A4S4MZ99</accession>
<dbReference type="GO" id="GO:0016838">
    <property type="term" value="F:carbon-oxygen lyase activity, acting on phosphates"/>
    <property type="evidence" value="ECO:0007669"/>
    <property type="project" value="InterPro"/>
</dbReference>
<dbReference type="InterPro" id="IPR024652">
    <property type="entry name" value="Trichodiene_synth"/>
</dbReference>
<comment type="similarity">
    <text evidence="1">Belongs to the trichodiene synthase family.</text>
</comment>
<evidence type="ECO:0000313" key="3">
    <source>
        <dbReference type="EMBL" id="THH31856.1"/>
    </source>
</evidence>
<reference evidence="3 4" key="1">
    <citation type="submission" date="2019-02" db="EMBL/GenBank/DDBJ databases">
        <title>Genome sequencing of the rare red list fungi Antrodiella citrinella (Flaviporus citrinellus).</title>
        <authorList>
            <person name="Buettner E."/>
            <person name="Kellner H."/>
        </authorList>
    </citation>
    <scope>NUCLEOTIDE SEQUENCE [LARGE SCALE GENOMIC DNA]</scope>
    <source>
        <strain evidence="3 4">DSM 108506</strain>
    </source>
</reference>
<dbReference type="AlphaFoldDB" id="A0A4S4MZ99"/>
<sequence length="383" mass="42871">MIVIGRFTGSITAPCAEVASVIAPGTPQSAEIREILLQFLHRIGVTGLLDSDTPQTRLVTQKFFDVVSSWDLELSDKDHAKYASVGLLIATRSYRYAPVDVQVAIAIYTFLCITCDDPGILPNDVIRDFAPRFFSGSKQRHPILTHLVEHLAVLREHYATFSANAIAVSTLDFINAEMFVRDEGGAEVHRPEALGYIDYMRWKNGVGEAFVVFIWPKALFPETRTYVQAIPAAVAFICLCNDLLSFHKECKAGEEDNYVSQHAAIFHQSATHSLRDIVERMVSLDRTVKTLLGDTTPERRAWDSYVAGYIEFHLQSPRYCLKEVLPEFSLFCSSTFEVSFVIRLTQDANLAGRLHRHECTATNSEFEGQALPSSEPTDAYIPL</sequence>
<organism evidence="3 4">
    <name type="scientific">Antrodiella citrinella</name>
    <dbReference type="NCBI Taxonomy" id="2447956"/>
    <lineage>
        <taxon>Eukaryota</taxon>
        <taxon>Fungi</taxon>
        <taxon>Dikarya</taxon>
        <taxon>Basidiomycota</taxon>
        <taxon>Agaricomycotina</taxon>
        <taxon>Agaricomycetes</taxon>
        <taxon>Polyporales</taxon>
        <taxon>Steccherinaceae</taxon>
        <taxon>Antrodiella</taxon>
    </lineage>
</organism>
<protein>
    <recommendedName>
        <fullName evidence="5">Terpene synthase</fullName>
    </recommendedName>
</protein>
<dbReference type="Proteomes" id="UP000308730">
    <property type="component" value="Unassembled WGS sequence"/>
</dbReference>
<dbReference type="SUPFAM" id="SSF48576">
    <property type="entry name" value="Terpenoid synthases"/>
    <property type="match status" value="1"/>
</dbReference>
<proteinExistence type="inferred from homology"/>
<comment type="caution">
    <text evidence="3">The sequence shown here is derived from an EMBL/GenBank/DDBJ whole genome shotgun (WGS) entry which is preliminary data.</text>
</comment>